<dbReference type="EMBL" id="JAODUP010000039">
    <property type="protein sequence ID" value="KAK2166443.1"/>
    <property type="molecule type" value="Genomic_DNA"/>
</dbReference>
<reference evidence="2" key="1">
    <citation type="journal article" date="2023" name="Mol. Biol. Evol.">
        <title>Third-Generation Sequencing Reveals the Adaptive Role of the Epigenome in Three Deep-Sea Polychaetes.</title>
        <authorList>
            <person name="Perez M."/>
            <person name="Aroh O."/>
            <person name="Sun Y."/>
            <person name="Lan Y."/>
            <person name="Juniper S.K."/>
            <person name="Young C.R."/>
            <person name="Angers B."/>
            <person name="Qian P.Y."/>
        </authorList>
    </citation>
    <scope>NUCLEOTIDE SEQUENCE</scope>
    <source>
        <strain evidence="2">P08H-3</strain>
    </source>
</reference>
<dbReference type="GO" id="GO:0006506">
    <property type="term" value="P:GPI anchor biosynthetic process"/>
    <property type="evidence" value="ECO:0007669"/>
    <property type="project" value="InterPro"/>
</dbReference>
<dbReference type="GO" id="GO:0000139">
    <property type="term" value="C:Golgi membrane"/>
    <property type="evidence" value="ECO:0007669"/>
    <property type="project" value="InterPro"/>
</dbReference>
<keyword evidence="3" id="KW-1185">Reference proteome</keyword>
<accession>A0AAD9K7F7</accession>
<dbReference type="AlphaFoldDB" id="A0AAD9K7F7"/>
<dbReference type="PANTHER" id="PTHR31410:SF1">
    <property type="entry name" value="POST-GPI ATTACHMENT TO PROTEINS FACTOR 4"/>
    <property type="match status" value="1"/>
</dbReference>
<dbReference type="CDD" id="cd22190">
    <property type="entry name" value="PGAP4"/>
    <property type="match status" value="1"/>
</dbReference>
<dbReference type="Proteomes" id="UP001208570">
    <property type="component" value="Unassembled WGS sequence"/>
</dbReference>
<comment type="caution">
    <text evidence="2">The sequence shown here is derived from an EMBL/GenBank/DDBJ whole genome shotgun (WGS) entry which is preliminary data.</text>
</comment>
<keyword evidence="1" id="KW-1133">Transmembrane helix</keyword>
<evidence type="ECO:0000313" key="3">
    <source>
        <dbReference type="Proteomes" id="UP001208570"/>
    </source>
</evidence>
<gene>
    <name evidence="2" type="ORF">LSH36_39g11022</name>
</gene>
<evidence type="ECO:0000256" key="1">
    <source>
        <dbReference type="SAM" id="Phobius"/>
    </source>
</evidence>
<dbReference type="InterPro" id="IPR029675">
    <property type="entry name" value="PGAP4"/>
</dbReference>
<sequence>MLSRVISAIRIRKLIPSSFTFMASVYLLTFFVILPRTCRHLPYSVYFEESLAAQLQTAIHQHQQRVDSETDYFVKMSRQHRHEYTNRLMNNTNEVIVVVVTSQRTVANVGSGYLTQVMAAFDRILRSGNDFRHGVAIFMCNIDGGRRGHEEALWLADYFPMISRFPDSDARTVSIQNPEKQREDYIFCLNATLRYAAKYVLMVEDDAVPKHDFFSVMDHVLDQKISRIWRRGELVANEEWAYVKFYYPDRWRSYGSDIMTTLEVAATGLLGGAATLWLTLFTSSRFPFHVDSIAVFISASIYFGLISVLIGRPHVQQWRRISPDLYTAVSAPECCIPSVLYPKSVIGELIGHLTAATCRSDPVDIVIDRYFARKSYARYLIEPNLFKHRGMYSSIKGMSVHPGMFLD</sequence>
<feature type="transmembrane region" description="Helical" evidence="1">
    <location>
        <begin position="14"/>
        <end position="34"/>
    </location>
</feature>
<evidence type="ECO:0000313" key="2">
    <source>
        <dbReference type="EMBL" id="KAK2166443.1"/>
    </source>
</evidence>
<proteinExistence type="predicted"/>
<feature type="transmembrane region" description="Helical" evidence="1">
    <location>
        <begin position="260"/>
        <end position="281"/>
    </location>
</feature>
<organism evidence="2 3">
    <name type="scientific">Paralvinella palmiformis</name>
    <dbReference type="NCBI Taxonomy" id="53620"/>
    <lineage>
        <taxon>Eukaryota</taxon>
        <taxon>Metazoa</taxon>
        <taxon>Spiralia</taxon>
        <taxon>Lophotrochozoa</taxon>
        <taxon>Annelida</taxon>
        <taxon>Polychaeta</taxon>
        <taxon>Sedentaria</taxon>
        <taxon>Canalipalpata</taxon>
        <taxon>Terebellida</taxon>
        <taxon>Terebelliformia</taxon>
        <taxon>Alvinellidae</taxon>
        <taxon>Paralvinella</taxon>
    </lineage>
</organism>
<feature type="transmembrane region" description="Helical" evidence="1">
    <location>
        <begin position="293"/>
        <end position="311"/>
    </location>
</feature>
<keyword evidence="1" id="KW-0812">Transmembrane</keyword>
<dbReference type="GO" id="GO:0016757">
    <property type="term" value="F:glycosyltransferase activity"/>
    <property type="evidence" value="ECO:0007669"/>
    <property type="project" value="InterPro"/>
</dbReference>
<keyword evidence="1" id="KW-0472">Membrane</keyword>
<dbReference type="PANTHER" id="PTHR31410">
    <property type="entry name" value="TRANSMEMBRANE PROTEIN 246"/>
    <property type="match status" value="1"/>
</dbReference>
<protein>
    <submittedName>
        <fullName evidence="2">Uncharacterized protein</fullName>
    </submittedName>
</protein>
<name>A0AAD9K7F7_9ANNE</name>